<protein>
    <recommendedName>
        <fullName evidence="3">DUF4259 domain-containing protein</fullName>
    </recommendedName>
</protein>
<comment type="caution">
    <text evidence="1">The sequence shown here is derived from an EMBL/GenBank/DDBJ whole genome shotgun (WGS) entry which is preliminary data.</text>
</comment>
<sequence length="136" mass="14307">MGTWDIGHFDNDTAADFSIRLDGAVEEERAGVLREVLRSTADTAEYLEGDDAARAVAAAALVAAQCPGGVPVTTAYGPDKPLPPLPQELRPLAVRALDRLVGGDSELAALWDEGGEGTEWREGIARLRAVLVAARG</sequence>
<gene>
    <name evidence="1" type="ORF">GCM10023329_14690</name>
</gene>
<dbReference type="InterPro" id="IPR025355">
    <property type="entry name" value="DUF4259"/>
</dbReference>
<dbReference type="Proteomes" id="UP001501147">
    <property type="component" value="Unassembled WGS sequence"/>
</dbReference>
<evidence type="ECO:0000313" key="1">
    <source>
        <dbReference type="EMBL" id="GAA4768990.1"/>
    </source>
</evidence>
<evidence type="ECO:0000313" key="2">
    <source>
        <dbReference type="Proteomes" id="UP001501147"/>
    </source>
</evidence>
<organism evidence="1 2">
    <name type="scientific">Streptomyces sanyensis</name>
    <dbReference type="NCBI Taxonomy" id="568869"/>
    <lineage>
        <taxon>Bacteria</taxon>
        <taxon>Bacillati</taxon>
        <taxon>Actinomycetota</taxon>
        <taxon>Actinomycetes</taxon>
        <taxon>Kitasatosporales</taxon>
        <taxon>Streptomycetaceae</taxon>
        <taxon>Streptomyces</taxon>
    </lineage>
</organism>
<reference evidence="2" key="1">
    <citation type="journal article" date="2019" name="Int. J. Syst. Evol. Microbiol.">
        <title>The Global Catalogue of Microorganisms (GCM) 10K type strain sequencing project: providing services to taxonomists for standard genome sequencing and annotation.</title>
        <authorList>
            <consortium name="The Broad Institute Genomics Platform"/>
            <consortium name="The Broad Institute Genome Sequencing Center for Infectious Disease"/>
            <person name="Wu L."/>
            <person name="Ma J."/>
        </authorList>
    </citation>
    <scope>NUCLEOTIDE SEQUENCE [LARGE SCALE GENOMIC DNA]</scope>
    <source>
        <strain evidence="2">JCM 18324</strain>
    </source>
</reference>
<accession>A0ABP8ZZ08</accession>
<proteinExistence type="predicted"/>
<name>A0ABP8ZZ08_9ACTN</name>
<dbReference type="RefSeq" id="WP_345610906.1">
    <property type="nucleotide sequence ID" value="NZ_BAABJV010000002.1"/>
</dbReference>
<keyword evidence="2" id="KW-1185">Reference proteome</keyword>
<evidence type="ECO:0008006" key="3">
    <source>
        <dbReference type="Google" id="ProtNLM"/>
    </source>
</evidence>
<dbReference type="EMBL" id="BAABJV010000002">
    <property type="protein sequence ID" value="GAA4768990.1"/>
    <property type="molecule type" value="Genomic_DNA"/>
</dbReference>
<dbReference type="Pfam" id="PF14078">
    <property type="entry name" value="DUF4259"/>
    <property type="match status" value="1"/>
</dbReference>